<dbReference type="Gene3D" id="3.40.1170.60">
    <property type="match status" value="1"/>
</dbReference>
<organism evidence="3 4">
    <name type="scientific">Lacipirellula parvula</name>
    <dbReference type="NCBI Taxonomy" id="2650471"/>
    <lineage>
        <taxon>Bacteria</taxon>
        <taxon>Pseudomonadati</taxon>
        <taxon>Planctomycetota</taxon>
        <taxon>Planctomycetia</taxon>
        <taxon>Pirellulales</taxon>
        <taxon>Lacipirellulaceae</taxon>
        <taxon>Lacipirellula</taxon>
    </lineage>
</organism>
<dbReference type="Gene3D" id="1.10.150.20">
    <property type="entry name" value="5' to 3' exonuclease, C-terminal subdomain"/>
    <property type="match status" value="1"/>
</dbReference>
<dbReference type="GO" id="GO:0006281">
    <property type="term" value="P:DNA repair"/>
    <property type="evidence" value="ECO:0007669"/>
    <property type="project" value="InterPro"/>
</dbReference>
<dbReference type="Pfam" id="PF11799">
    <property type="entry name" value="IMS_C"/>
    <property type="match status" value="1"/>
</dbReference>
<dbReference type="PROSITE" id="PS50173">
    <property type="entry name" value="UMUC"/>
    <property type="match status" value="1"/>
</dbReference>
<accession>A0A5K7X5F6</accession>
<dbReference type="InterPro" id="IPR001126">
    <property type="entry name" value="UmuC"/>
</dbReference>
<dbReference type="Gene3D" id="3.30.70.270">
    <property type="match status" value="1"/>
</dbReference>
<dbReference type="InterPro" id="IPR043128">
    <property type="entry name" value="Rev_trsase/Diguanyl_cyclase"/>
</dbReference>
<dbReference type="GO" id="GO:0003684">
    <property type="term" value="F:damaged DNA binding"/>
    <property type="evidence" value="ECO:0007669"/>
    <property type="project" value="InterPro"/>
</dbReference>
<proteinExistence type="inferred from homology"/>
<name>A0A5K7X5F6_9BACT</name>
<keyword evidence="4" id="KW-1185">Reference proteome</keyword>
<dbReference type="Proteomes" id="UP000326837">
    <property type="component" value="Chromosome"/>
</dbReference>
<evidence type="ECO:0000256" key="1">
    <source>
        <dbReference type="ARBA" id="ARBA00010945"/>
    </source>
</evidence>
<sequence>MMNWLFTDMDAYFASVEQHLRPELRGRPVGVIPVETDSTCIIAASYDAKRHGVKTGTGVRDARRMCPGIKLVKAQPSVYVEKHHELLRSVDQIAQVEKVYSIDEWSVQLRGPQRESTSARQLAEEVKRKILKDFGPWLSCSIGVAPTRLLAKIASGLGKPNGLTVLSTDDLPARLEHLKLTDLCGISSGMLARLQSHGVHTVRQLWETDQREATRIWGSVSGGQWWAGFHGIDLPEVATRRSSMSHGNVLAPEFRTEEGAQLILSRLICKLGQRLRRHGYVAQTLRVSLRDERGGRYGDEIGVPLVNDTATLLHQFFKLWERRRPNGQAIKKVDLVVGGLKLATEVSRPLIEEFDKLARASKAVDAINLRWGASKVYFAPMHNCRQAMENKIAFGRIPDASD</sequence>
<evidence type="ECO:0000259" key="2">
    <source>
        <dbReference type="PROSITE" id="PS50173"/>
    </source>
</evidence>
<dbReference type="SUPFAM" id="SSF56672">
    <property type="entry name" value="DNA/RNA polymerases"/>
    <property type="match status" value="1"/>
</dbReference>
<dbReference type="AlphaFoldDB" id="A0A5K7X5F6"/>
<dbReference type="GO" id="GO:0009432">
    <property type="term" value="P:SOS response"/>
    <property type="evidence" value="ECO:0007669"/>
    <property type="project" value="TreeGrafter"/>
</dbReference>
<evidence type="ECO:0000313" key="3">
    <source>
        <dbReference type="EMBL" id="BBO31760.1"/>
    </source>
</evidence>
<comment type="similarity">
    <text evidence="1">Belongs to the DNA polymerase type-Y family.</text>
</comment>
<dbReference type="RefSeq" id="WP_198421848.1">
    <property type="nucleotide sequence ID" value="NZ_AP021861.1"/>
</dbReference>
<dbReference type="InterPro" id="IPR043502">
    <property type="entry name" value="DNA/RNA_pol_sf"/>
</dbReference>
<dbReference type="PANTHER" id="PTHR11076:SF33">
    <property type="entry name" value="DNA POLYMERASE KAPPA"/>
    <property type="match status" value="1"/>
</dbReference>
<keyword evidence="3" id="KW-0548">Nucleotidyltransferase</keyword>
<dbReference type="GO" id="GO:0003887">
    <property type="term" value="F:DNA-directed DNA polymerase activity"/>
    <property type="evidence" value="ECO:0007669"/>
    <property type="project" value="UniProtKB-KW"/>
</dbReference>
<evidence type="ECO:0000313" key="4">
    <source>
        <dbReference type="Proteomes" id="UP000326837"/>
    </source>
</evidence>
<dbReference type="InterPro" id="IPR050116">
    <property type="entry name" value="DNA_polymerase-Y"/>
</dbReference>
<protein>
    <submittedName>
        <fullName evidence="3">DNA polymerase IV</fullName>
        <ecNumber evidence="3">2.7.7.7</ecNumber>
    </submittedName>
</protein>
<dbReference type="GO" id="GO:0042276">
    <property type="term" value="P:error-prone translesion synthesis"/>
    <property type="evidence" value="ECO:0007669"/>
    <property type="project" value="TreeGrafter"/>
</dbReference>
<dbReference type="PANTHER" id="PTHR11076">
    <property type="entry name" value="DNA REPAIR POLYMERASE UMUC / TRANSFERASE FAMILY MEMBER"/>
    <property type="match status" value="1"/>
</dbReference>
<dbReference type="KEGG" id="lpav:PLANPX_1372"/>
<keyword evidence="3" id="KW-0808">Transferase</keyword>
<dbReference type="EC" id="2.7.7.7" evidence="3"/>
<dbReference type="InterPro" id="IPR017961">
    <property type="entry name" value="DNA_pol_Y-fam_little_finger"/>
</dbReference>
<feature type="domain" description="UmuC" evidence="2">
    <location>
        <begin position="4"/>
        <end position="187"/>
    </location>
</feature>
<dbReference type="CDD" id="cd00424">
    <property type="entry name" value="PolY"/>
    <property type="match status" value="1"/>
</dbReference>
<dbReference type="EMBL" id="AP021861">
    <property type="protein sequence ID" value="BBO31760.1"/>
    <property type="molecule type" value="Genomic_DNA"/>
</dbReference>
<reference evidence="4" key="1">
    <citation type="submission" date="2019-10" db="EMBL/GenBank/DDBJ databases">
        <title>Lacipirellula parvula gen. nov., sp. nov., representing a lineage of planctomycetes widespread in freshwater anoxic habitats, and description of the family Lacipirellulaceae.</title>
        <authorList>
            <person name="Dedysh S.N."/>
            <person name="Kulichevskaya I.S."/>
            <person name="Beletsky A.V."/>
            <person name="Rakitin A.L."/>
            <person name="Mardanov A.V."/>
            <person name="Ivanova A.A."/>
            <person name="Saltykova V.X."/>
            <person name="Rijpstra W.I.C."/>
            <person name="Sinninghe Damste J.S."/>
            <person name="Ravin N.V."/>
        </authorList>
    </citation>
    <scope>NUCLEOTIDE SEQUENCE [LARGE SCALE GENOMIC DNA]</scope>
    <source>
        <strain evidence="4">PX69</strain>
    </source>
</reference>
<gene>
    <name evidence="3" type="ORF">PLANPX_1372</name>
</gene>
<dbReference type="Pfam" id="PF00817">
    <property type="entry name" value="IMS"/>
    <property type="match status" value="1"/>
</dbReference>
<dbReference type="GO" id="GO:0005829">
    <property type="term" value="C:cytosol"/>
    <property type="evidence" value="ECO:0007669"/>
    <property type="project" value="TreeGrafter"/>
</dbReference>